<name>A0A1M5GD33_9BACT</name>
<proteinExistence type="predicted"/>
<reference evidence="3" key="1">
    <citation type="submission" date="2016-11" db="EMBL/GenBank/DDBJ databases">
        <authorList>
            <person name="Varghese N."/>
            <person name="Submissions S."/>
        </authorList>
    </citation>
    <scope>NUCLEOTIDE SEQUENCE [LARGE SCALE GENOMIC DNA]</scope>
    <source>
        <strain evidence="3">DSM 9756</strain>
    </source>
</reference>
<dbReference type="Proteomes" id="UP000184076">
    <property type="component" value="Unassembled WGS sequence"/>
</dbReference>
<dbReference type="InterPro" id="IPR041202">
    <property type="entry name" value="BaeRF_family10"/>
</dbReference>
<dbReference type="AlphaFoldDB" id="A0A1M5GD33"/>
<dbReference type="STRING" id="1121391.SAMN02745206_03109"/>
<evidence type="ECO:0000313" key="3">
    <source>
        <dbReference type="Proteomes" id="UP000184076"/>
    </source>
</evidence>
<dbReference type="SUPFAM" id="SSF53137">
    <property type="entry name" value="Translational machinery components"/>
    <property type="match status" value="1"/>
</dbReference>
<keyword evidence="1" id="KW-0175">Coiled coil</keyword>
<organism evidence="2 3">
    <name type="scientific">Desulfacinum infernum DSM 9756</name>
    <dbReference type="NCBI Taxonomy" id="1121391"/>
    <lineage>
        <taxon>Bacteria</taxon>
        <taxon>Pseudomonadati</taxon>
        <taxon>Thermodesulfobacteriota</taxon>
        <taxon>Syntrophobacteria</taxon>
        <taxon>Syntrophobacterales</taxon>
        <taxon>Syntrophobacteraceae</taxon>
        <taxon>Desulfacinum</taxon>
    </lineage>
</organism>
<gene>
    <name evidence="2" type="ORF">SAMN02745206_03109</name>
</gene>
<sequence length="387" mass="43347">MKTLHPSSLESLARRHAPEGSWILSVYLNVDPQVRANRRGAHKLVLDQLLKDLESELDDAHQREHFAEDAGWVRRQVETHIPKGRSMVFFCDISEGYTYQEDLPIRLPNGAWYEKRPYIRPLLDAWKEYERTGIVVVDRERARFLVASMGEVEEMEEAFQTPAVRHRSTSGTDHMRSQMVFQRRAATWSHWFLKEVADALHDMIEEYEIDRVVLAGPEEVTAELKRLLPKGVLSRVAARVRASVTARPQDLLEQVTPVLRDLDAALERELVAECVTTARKAQSGSAKAVLGLEAVLDAVNQGRVYQILVPAGFSAPGRHCPSCQVLLDHGPAQGSCPYCSGTLNDEDDVVWAACDRVLLLGGKVEEITEPEAKKELTAAGPVGAFLR</sequence>
<keyword evidence="3" id="KW-1185">Reference proteome</keyword>
<dbReference type="RefSeq" id="WP_073041076.1">
    <property type="nucleotide sequence ID" value="NZ_FQVB01000036.1"/>
</dbReference>
<protein>
    <submittedName>
        <fullName evidence="2">Protein required for attachment to host cells</fullName>
    </submittedName>
</protein>
<evidence type="ECO:0000313" key="2">
    <source>
        <dbReference type="EMBL" id="SHG01588.1"/>
    </source>
</evidence>
<evidence type="ECO:0000256" key="1">
    <source>
        <dbReference type="SAM" id="Coils"/>
    </source>
</evidence>
<dbReference type="Gene3D" id="3.30.420.60">
    <property type="entry name" value="eRF1 domain 2"/>
    <property type="match status" value="1"/>
</dbReference>
<accession>A0A1M5GD33</accession>
<dbReference type="Pfam" id="PF18854">
    <property type="entry name" value="baeRF_family10"/>
    <property type="match status" value="1"/>
</dbReference>
<dbReference type="Gene3D" id="3.30.1330.30">
    <property type="match status" value="1"/>
</dbReference>
<dbReference type="InterPro" id="IPR029064">
    <property type="entry name" value="Ribosomal_eL30-like_sf"/>
</dbReference>
<dbReference type="InterPro" id="IPR042226">
    <property type="entry name" value="eFR1_2_sf"/>
</dbReference>
<dbReference type="EMBL" id="FQVB01000036">
    <property type="protein sequence ID" value="SHG01588.1"/>
    <property type="molecule type" value="Genomic_DNA"/>
</dbReference>
<feature type="coiled-coil region" evidence="1">
    <location>
        <begin position="43"/>
        <end position="70"/>
    </location>
</feature>